<keyword evidence="1" id="KW-0472">Membrane</keyword>
<reference evidence="2 3" key="1">
    <citation type="submission" date="2015-06" db="EMBL/GenBank/DDBJ databases">
        <title>Cloning and characterization of the uncialamcin biosynthetic gene cluster.</title>
        <authorList>
            <person name="Yan X."/>
            <person name="Huang T."/>
            <person name="Ge H."/>
            <person name="Shen B."/>
        </authorList>
    </citation>
    <scope>NUCLEOTIDE SEQUENCE [LARGE SCALE GENOMIC DNA]</scope>
    <source>
        <strain evidence="2 3">DCA2648</strain>
    </source>
</reference>
<keyword evidence="1" id="KW-1133">Transmembrane helix</keyword>
<name>A0A1Q4V0E2_9ACTN</name>
<feature type="transmembrane region" description="Helical" evidence="1">
    <location>
        <begin position="27"/>
        <end position="45"/>
    </location>
</feature>
<evidence type="ECO:0000313" key="2">
    <source>
        <dbReference type="EMBL" id="OKH91274.1"/>
    </source>
</evidence>
<dbReference type="Proteomes" id="UP000186455">
    <property type="component" value="Unassembled WGS sequence"/>
</dbReference>
<sequence>MSADLLTRTRARGATALRGHRRRPTPFMVFGGLFWLVMSLAYWRVPMCCDFGQHAAVVERLTADLLSPRHPMADLPGDGSPYYTPYAVTQALFAKLTGLAGWEVVKLSGPVNLLVLLTGVARFTRAVSRPTTGPWAPVFALAAMLLLWGTLGTWWSGFLGLMSMTGNLGYPSTFAIGLTFWAWAWTASLIRDSAPRWRGHAGLGALLGLILLVHPITVIAAAVGVAAFVVPAHGRQWLSRAAWRRYGVGLPWLLAALAACAVAAMWPYFSVFSLAGDSSVDAIHARLYRNTRERFWLGALGLPALWARWRRDGGRDPLVLMFGLDLLVIAYGWFTGHYTYGRVMGMALVPLHFALAVELATPRPWSRRRRALGVAAVAAALTGFLTVHAGAVVPRSLDPVGFKQPPRWPTYAWVTQHVGRGEVILADGYRPARSLPGYGLNLVAPPWPDPALEERERSRRWSAVHTYLAPNSSPTRRAEIVKRYGVRWLLLSPRQTAPPEAVVVAWDPRSGEVLARVRGA</sequence>
<evidence type="ECO:0000256" key="1">
    <source>
        <dbReference type="SAM" id="Phobius"/>
    </source>
</evidence>
<protein>
    <submittedName>
        <fullName evidence="2">Membrane protein</fullName>
    </submittedName>
</protein>
<keyword evidence="1" id="KW-0812">Transmembrane</keyword>
<accession>A0A1Q4V0E2</accession>
<organism evidence="2 3">
    <name type="scientific">Streptomyces uncialis</name>
    <dbReference type="NCBI Taxonomy" id="1048205"/>
    <lineage>
        <taxon>Bacteria</taxon>
        <taxon>Bacillati</taxon>
        <taxon>Actinomycetota</taxon>
        <taxon>Actinomycetes</taxon>
        <taxon>Kitasatosporales</taxon>
        <taxon>Streptomycetaceae</taxon>
        <taxon>Streptomyces</taxon>
    </lineage>
</organism>
<feature type="transmembrane region" description="Helical" evidence="1">
    <location>
        <begin position="168"/>
        <end position="190"/>
    </location>
</feature>
<comment type="caution">
    <text evidence="2">The sequence shown here is derived from an EMBL/GenBank/DDBJ whole genome shotgun (WGS) entry which is preliminary data.</text>
</comment>
<feature type="transmembrane region" description="Helical" evidence="1">
    <location>
        <begin position="250"/>
        <end position="269"/>
    </location>
</feature>
<dbReference type="EMBL" id="LFBV01000010">
    <property type="protein sequence ID" value="OKH91274.1"/>
    <property type="molecule type" value="Genomic_DNA"/>
</dbReference>
<dbReference type="RefSeq" id="WP_073794069.1">
    <property type="nucleotide sequence ID" value="NZ_LFBV01000010.1"/>
</dbReference>
<feature type="transmembrane region" description="Helical" evidence="1">
    <location>
        <begin position="202"/>
        <end position="230"/>
    </location>
</feature>
<feature type="transmembrane region" description="Helical" evidence="1">
    <location>
        <begin position="318"/>
        <end position="334"/>
    </location>
</feature>
<feature type="transmembrane region" description="Helical" evidence="1">
    <location>
        <begin position="372"/>
        <end position="393"/>
    </location>
</feature>
<feature type="transmembrane region" description="Helical" evidence="1">
    <location>
        <begin position="135"/>
        <end position="156"/>
    </location>
</feature>
<dbReference type="AlphaFoldDB" id="A0A1Q4V0E2"/>
<evidence type="ECO:0000313" key="3">
    <source>
        <dbReference type="Proteomes" id="UP000186455"/>
    </source>
</evidence>
<keyword evidence="3" id="KW-1185">Reference proteome</keyword>
<gene>
    <name evidence="2" type="ORF">AB852_33205</name>
</gene>
<proteinExistence type="predicted"/>